<organism evidence="1 2">
    <name type="scientific">Parascaris equorum</name>
    <name type="common">Equine roundworm</name>
    <dbReference type="NCBI Taxonomy" id="6256"/>
    <lineage>
        <taxon>Eukaryota</taxon>
        <taxon>Metazoa</taxon>
        <taxon>Ecdysozoa</taxon>
        <taxon>Nematoda</taxon>
        <taxon>Chromadorea</taxon>
        <taxon>Rhabditida</taxon>
        <taxon>Spirurina</taxon>
        <taxon>Ascaridomorpha</taxon>
        <taxon>Ascaridoidea</taxon>
        <taxon>Ascarididae</taxon>
        <taxon>Parascaris</taxon>
    </lineage>
</organism>
<sequence>MQSNPFRCTNSSIDTENIQIITSISATLTVLNIGSDCRY</sequence>
<dbReference type="WBParaSite" id="PEQ_0001312601-mRNA-1">
    <property type="protein sequence ID" value="PEQ_0001312601-mRNA-1"/>
    <property type="gene ID" value="PEQ_0001312601"/>
</dbReference>
<dbReference type="Proteomes" id="UP000887564">
    <property type="component" value="Unplaced"/>
</dbReference>
<name>A0A914SGK4_PAREQ</name>
<dbReference type="AlphaFoldDB" id="A0A914SGK4"/>
<accession>A0A914SGK4</accession>
<keyword evidence="1" id="KW-1185">Reference proteome</keyword>
<evidence type="ECO:0000313" key="2">
    <source>
        <dbReference type="WBParaSite" id="PEQ_0001312601-mRNA-1"/>
    </source>
</evidence>
<reference evidence="2" key="1">
    <citation type="submission" date="2022-11" db="UniProtKB">
        <authorList>
            <consortium name="WormBaseParasite"/>
        </authorList>
    </citation>
    <scope>IDENTIFICATION</scope>
</reference>
<evidence type="ECO:0000313" key="1">
    <source>
        <dbReference type="Proteomes" id="UP000887564"/>
    </source>
</evidence>
<proteinExistence type="predicted"/>
<protein>
    <submittedName>
        <fullName evidence="2">Uncharacterized protein</fullName>
    </submittedName>
</protein>